<dbReference type="EMBL" id="CP002659">
    <property type="protein sequence ID" value="AEC02837.1"/>
    <property type="molecule type" value="Genomic_DNA"/>
</dbReference>
<dbReference type="Gene3D" id="2.60.40.2620">
    <property type="entry name" value="Fimbrillin-like"/>
    <property type="match status" value="1"/>
</dbReference>
<gene>
    <name evidence="1" type="ordered locus">Spico_1639</name>
</gene>
<name>F4GKF4_PARC1</name>
<dbReference type="Pfam" id="PF13149">
    <property type="entry name" value="Mfa_like_1"/>
    <property type="match status" value="1"/>
</dbReference>
<dbReference type="KEGG" id="scc:Spico_1639"/>
<organism evidence="1 2">
    <name type="scientific">Parasphaerochaeta coccoides (strain ATCC BAA-1237 / DSM 17374 / SPN1)</name>
    <name type="common">Sphaerochaeta coccoides</name>
    <dbReference type="NCBI Taxonomy" id="760011"/>
    <lineage>
        <taxon>Bacteria</taxon>
        <taxon>Pseudomonadati</taxon>
        <taxon>Spirochaetota</taxon>
        <taxon>Spirochaetia</taxon>
        <taxon>Spirochaetales</taxon>
        <taxon>Sphaerochaetaceae</taxon>
        <taxon>Parasphaerochaeta</taxon>
    </lineage>
</organism>
<dbReference type="STRING" id="760011.Spico_1639"/>
<evidence type="ECO:0000313" key="2">
    <source>
        <dbReference type="Proteomes" id="UP000007939"/>
    </source>
</evidence>
<dbReference type="Proteomes" id="UP000007939">
    <property type="component" value="Chromosome"/>
</dbReference>
<dbReference type="RefSeq" id="WP_013740231.1">
    <property type="nucleotide sequence ID" value="NC_015436.1"/>
</dbReference>
<reference evidence="1 2" key="2">
    <citation type="journal article" date="2012" name="Stand. Genomic Sci.">
        <title>Complete genome sequence of the termite hindgut bacterium Spirochaeta coccoides type strain (SPN1(T)), reclassification in the genus Sphaerochaeta as Sphaerochaeta coccoides comb. nov. and emendations of the family Spirochaetaceae and the genus Sphaerochaeta.</title>
        <authorList>
            <person name="Abt B."/>
            <person name="Han C."/>
            <person name="Scheuner C."/>
            <person name="Lu M."/>
            <person name="Lapidus A."/>
            <person name="Nolan M."/>
            <person name="Lucas S."/>
            <person name="Hammon N."/>
            <person name="Deshpande S."/>
            <person name="Cheng J.F."/>
            <person name="Tapia R."/>
            <person name="Goodwin L.A."/>
            <person name="Pitluck S."/>
            <person name="Liolios K."/>
            <person name="Pagani I."/>
            <person name="Ivanova N."/>
            <person name="Mavromatis K."/>
            <person name="Mikhailova N."/>
            <person name="Huntemann M."/>
            <person name="Pati A."/>
            <person name="Chen A."/>
            <person name="Palaniappan K."/>
            <person name="Land M."/>
            <person name="Hauser L."/>
            <person name="Brambilla E.M."/>
            <person name="Rohde M."/>
            <person name="Spring S."/>
            <person name="Gronow S."/>
            <person name="Goker M."/>
            <person name="Woyke T."/>
            <person name="Bristow J."/>
            <person name="Eisen J.A."/>
            <person name="Markowitz V."/>
            <person name="Hugenholtz P."/>
            <person name="Kyrpides N.C."/>
            <person name="Klenk H.P."/>
            <person name="Detter J.C."/>
        </authorList>
    </citation>
    <scope>NUCLEOTIDE SEQUENCE [LARGE SCALE GENOMIC DNA]</scope>
    <source>
        <strain evidence="2">ATCC BAA-1237 / DSM 17374 / SPN1</strain>
    </source>
</reference>
<protein>
    <recommendedName>
        <fullName evidence="3">Fimbrillin family protein</fullName>
    </recommendedName>
</protein>
<dbReference type="InterPro" id="IPR025049">
    <property type="entry name" value="Mfa-like_1"/>
</dbReference>
<sequence length="552" mass="59073">MMNTGQKHRKGRFLTVLVFLLPLFLVIGCDPNARFTYGDDPALISISASIVTADNSRAVTSADHTTTFEEGDTIGVFAFKRTVDGEKTTAATHVYINNVSFTYTNVNSQMKWVAPTSYSYPTDGTKLDFYAYYPYNSSYSVPAVPVPIAFTVQTDQKQDGNYEASDIMSAATHLTKTEGLSVGDKVELNFKHKFALVEIQFIVPDSIDSYGSLQIGPVDSSGTLTFYNPANPEHSNDSLTAVTFQTFSITDEASWVDAADVSHSNVRVFTGRAILPPQIIMGNTPITLFDGTGNEVARGKIESTVTLASGAYALIKGSLPVAASSVSDQYGNVYTFVYDAGDGHDIGYELTQNVTDLTTTAITTAMGAGNFINIPLKFTEDNGTGSDTNKYFGYVKTITFDGVTAATNPWELRLPHSVSIIKSIHGNSKLRMISIGDPANETDLIEIKDLQGNLSLDTINLHLKKGSAGTLPKLELNVLAGSSASSVDGKLIINVPDDALVIARINEAMTLSLIGWGGTPSKPLASGIHNAITVTGFGGIDPSVTVIFQAVL</sequence>
<proteinExistence type="predicted"/>
<evidence type="ECO:0000313" key="1">
    <source>
        <dbReference type="EMBL" id="AEC02837.1"/>
    </source>
</evidence>
<accession>F4GKF4</accession>
<dbReference type="InterPro" id="IPR042278">
    <property type="entry name" value="Mfa-like_1_N"/>
</dbReference>
<dbReference type="OrthoDB" id="1050603at2"/>
<reference evidence="2" key="1">
    <citation type="submission" date="2011-04" db="EMBL/GenBank/DDBJ databases">
        <title>The complete genome of Spirochaeta coccoides DSM 17374.</title>
        <authorList>
            <person name="Lucas S."/>
            <person name="Copeland A."/>
            <person name="Lapidus A."/>
            <person name="Bruce D."/>
            <person name="Goodwin L."/>
            <person name="Pitluck S."/>
            <person name="Peters L."/>
            <person name="Kyrpides N."/>
            <person name="Mavromatis K."/>
            <person name="Pagani I."/>
            <person name="Ivanova N."/>
            <person name="Ovchinnikova G."/>
            <person name="Lu M."/>
            <person name="Detter J.C."/>
            <person name="Tapia R."/>
            <person name="Han C."/>
            <person name="Land M."/>
            <person name="Hauser L."/>
            <person name="Markowitz V."/>
            <person name="Cheng J.-F."/>
            <person name="Hugenholtz P."/>
            <person name="Woyke T."/>
            <person name="Wu D."/>
            <person name="Spring S."/>
            <person name="Schroeder M."/>
            <person name="Brambilla E."/>
            <person name="Klenk H.-P."/>
            <person name="Eisen J.A."/>
        </authorList>
    </citation>
    <scope>NUCLEOTIDE SEQUENCE [LARGE SCALE GENOMIC DNA]</scope>
    <source>
        <strain evidence="2">ATCC BAA-1237 / DSM 17374 / SPN1</strain>
    </source>
</reference>
<evidence type="ECO:0008006" key="3">
    <source>
        <dbReference type="Google" id="ProtNLM"/>
    </source>
</evidence>
<dbReference type="CDD" id="cd13120">
    <property type="entry name" value="BF2867_like_N"/>
    <property type="match status" value="1"/>
</dbReference>
<dbReference type="PROSITE" id="PS51257">
    <property type="entry name" value="PROKAR_LIPOPROTEIN"/>
    <property type="match status" value="1"/>
</dbReference>
<keyword evidence="2" id="KW-1185">Reference proteome</keyword>
<dbReference type="AlphaFoldDB" id="F4GKF4"/>
<dbReference type="HOGENOM" id="CLU_493395_0_0_12"/>